<comment type="caution">
    <text evidence="7">The sequence shown here is derived from an EMBL/GenBank/DDBJ whole genome shotgun (WGS) entry which is preliminary data.</text>
</comment>
<dbReference type="PROSITE" id="PS50031">
    <property type="entry name" value="EH"/>
    <property type="match status" value="3"/>
</dbReference>
<dbReference type="SMART" id="SM00165">
    <property type="entry name" value="UBA"/>
    <property type="match status" value="1"/>
</dbReference>
<dbReference type="InterPro" id="IPR009060">
    <property type="entry name" value="UBA-like_sf"/>
</dbReference>
<dbReference type="CDD" id="cd00052">
    <property type="entry name" value="EH"/>
    <property type="match status" value="2"/>
</dbReference>
<dbReference type="SUPFAM" id="SSF46934">
    <property type="entry name" value="UBA-like"/>
    <property type="match status" value="1"/>
</dbReference>
<dbReference type="PANTHER" id="PTHR11216">
    <property type="entry name" value="EH DOMAIN"/>
    <property type="match status" value="1"/>
</dbReference>
<name>A0A9N9AHP9_9GLOM</name>
<feature type="domain" description="EH" evidence="5">
    <location>
        <begin position="18"/>
        <end position="63"/>
    </location>
</feature>
<evidence type="ECO:0000259" key="4">
    <source>
        <dbReference type="PROSITE" id="PS50030"/>
    </source>
</evidence>
<dbReference type="SUPFAM" id="SSF47473">
    <property type="entry name" value="EF-hand"/>
    <property type="match status" value="3"/>
</dbReference>
<dbReference type="PROSITE" id="PS00018">
    <property type="entry name" value="EF_HAND_1"/>
    <property type="match status" value="1"/>
</dbReference>
<dbReference type="InterPro" id="IPR011992">
    <property type="entry name" value="EF-hand-dom_pair"/>
</dbReference>
<evidence type="ECO:0000259" key="6">
    <source>
        <dbReference type="PROSITE" id="PS50222"/>
    </source>
</evidence>
<dbReference type="AlphaFoldDB" id="A0A9N9AHP9"/>
<feature type="region of interest" description="Disordered" evidence="3">
    <location>
        <begin position="551"/>
        <end position="584"/>
    </location>
</feature>
<dbReference type="GO" id="GO:0006897">
    <property type="term" value="P:endocytosis"/>
    <property type="evidence" value="ECO:0007669"/>
    <property type="project" value="TreeGrafter"/>
</dbReference>
<evidence type="ECO:0000313" key="7">
    <source>
        <dbReference type="EMBL" id="CAG8530654.1"/>
    </source>
</evidence>
<sequence>MAHYRMTKGPEVILTPEEKLVYGKLFNIADVEKKGVIGGEHAVKFFAKSGLHSTILSEIWQMADYENQGILTQQSFIYVEGLENSESSKIIITQEEREKYKRMFNSLNPTNGLLEGETARGILQRSKLPFETLGKIWSLADSKQRGKLDVTEFTIAMFFVQKSMNGTIKTIPTNLPPGFYEMAAGTTVTTGATEEFVSPASPPFPPFTPRNIANVTDSRMSPIVRQASLSVSGSVSPNFSDDSWDVTPEDKVPYDRFFDTLDKSKKGFLTGDEAASFFMKSNLVPTALAQIWDLSDVNKSGTLSRDEFAVAMYLITKKLTGAKLPSVLPPKVDSPFTELLKRSATTISKNNFGSNRSRSSSNQLSDPGFDSYFSSVQNSDTDINVKFAIESGEIKNLKHQADSLENTTIGIKNDHSTIDANFASLAAQKSELSVRISQLRTLHDTELKSLQEVQAKYRLEHESVERVREELAQIERSLIMLQQEKEQIKLNIQKDREETLDIKKKMRIAEEENLAIKAEIEKIKKESKQQKGMLVINKKQLAAVEGQRSSMSSIGGAGVKRTMSNASTASNSTQGTSSIKSAPINSSKIEEIGIDKPNSMPLEFDSVFISDIKKETNNNKTSRGINPFENSFTSTNNKETSNISQNEIVTQQQQQSTEKAIDPFASFGNSTKQTSGKAEFDSAFSLEEIEASVQGGIKLGFESDFNTSFSNNNEKKSENITNIKDITKTTEEEVMNTNSVIIESNDKIPDLVSTVKELSLEDMNIENMKDNIETENVFSELTQKSEQEKIEQDDEFEAAFGDLSEAKVIKTTPIDFDADFDKFKAFDDFDPFPTSNISTTSTIKSNLDEAFGGISSNELTKSTNNSGFEDAFSEFFTPPQLPKRTRTPQPSSDNTDLHPIQYLQSMGFSKEQSADALERYDYNLEKATNFLVENA</sequence>
<reference evidence="7" key="1">
    <citation type="submission" date="2021-06" db="EMBL/GenBank/DDBJ databases">
        <authorList>
            <person name="Kallberg Y."/>
            <person name="Tangrot J."/>
            <person name="Rosling A."/>
        </authorList>
    </citation>
    <scope>NUCLEOTIDE SEQUENCE</scope>
    <source>
        <strain evidence="7">AZ414A</strain>
    </source>
</reference>
<dbReference type="PANTHER" id="PTHR11216:SF170">
    <property type="entry name" value="DYNAMIN ASSOCIATED PROTEIN 160, ISOFORM D"/>
    <property type="match status" value="1"/>
</dbReference>
<proteinExistence type="predicted"/>
<dbReference type="Gene3D" id="1.10.238.10">
    <property type="entry name" value="EF-hand"/>
    <property type="match status" value="3"/>
</dbReference>
<feature type="domain" description="EH" evidence="5">
    <location>
        <begin position="250"/>
        <end position="339"/>
    </location>
</feature>
<feature type="region of interest" description="Disordered" evidence="3">
    <location>
        <begin position="877"/>
        <end position="897"/>
    </location>
</feature>
<evidence type="ECO:0000313" key="8">
    <source>
        <dbReference type="Proteomes" id="UP000789706"/>
    </source>
</evidence>
<dbReference type="Gene3D" id="1.10.8.10">
    <property type="entry name" value="DNA helicase RuvA subunit, C-terminal domain"/>
    <property type="match status" value="1"/>
</dbReference>
<feature type="compositionally biased region" description="Low complexity" evidence="3">
    <location>
        <begin position="562"/>
        <end position="578"/>
    </location>
</feature>
<dbReference type="OrthoDB" id="524326at2759"/>
<dbReference type="Pfam" id="PF00627">
    <property type="entry name" value="UBA"/>
    <property type="match status" value="1"/>
</dbReference>
<dbReference type="GO" id="GO:0005509">
    <property type="term" value="F:calcium ion binding"/>
    <property type="evidence" value="ECO:0007669"/>
    <property type="project" value="InterPro"/>
</dbReference>
<dbReference type="Proteomes" id="UP000789706">
    <property type="component" value="Unassembled WGS sequence"/>
</dbReference>
<dbReference type="PROSITE" id="PS50030">
    <property type="entry name" value="UBA"/>
    <property type="match status" value="1"/>
</dbReference>
<dbReference type="GO" id="GO:0005886">
    <property type="term" value="C:plasma membrane"/>
    <property type="evidence" value="ECO:0007669"/>
    <property type="project" value="TreeGrafter"/>
</dbReference>
<feature type="domain" description="EF-hand" evidence="6">
    <location>
        <begin position="283"/>
        <end position="318"/>
    </location>
</feature>
<dbReference type="EMBL" id="CAJVPK010000601">
    <property type="protein sequence ID" value="CAG8530654.1"/>
    <property type="molecule type" value="Genomic_DNA"/>
</dbReference>
<keyword evidence="8" id="KW-1185">Reference proteome</keyword>
<feature type="coiled-coil region" evidence="2">
    <location>
        <begin position="450"/>
        <end position="526"/>
    </location>
</feature>
<evidence type="ECO:0000259" key="5">
    <source>
        <dbReference type="PROSITE" id="PS50031"/>
    </source>
</evidence>
<dbReference type="GO" id="GO:0016197">
    <property type="term" value="P:endosomal transport"/>
    <property type="evidence" value="ECO:0007669"/>
    <property type="project" value="TreeGrafter"/>
</dbReference>
<gene>
    <name evidence="7" type="ORF">DEBURN_LOCUS6122</name>
</gene>
<organism evidence="7 8">
    <name type="scientific">Diversispora eburnea</name>
    <dbReference type="NCBI Taxonomy" id="1213867"/>
    <lineage>
        <taxon>Eukaryota</taxon>
        <taxon>Fungi</taxon>
        <taxon>Fungi incertae sedis</taxon>
        <taxon>Mucoromycota</taxon>
        <taxon>Glomeromycotina</taxon>
        <taxon>Glomeromycetes</taxon>
        <taxon>Diversisporales</taxon>
        <taxon>Diversisporaceae</taxon>
        <taxon>Diversispora</taxon>
    </lineage>
</organism>
<feature type="domain" description="EH" evidence="5">
    <location>
        <begin position="96"/>
        <end position="177"/>
    </location>
</feature>
<feature type="domain" description="UBA" evidence="4">
    <location>
        <begin position="891"/>
        <end position="934"/>
    </location>
</feature>
<dbReference type="InterPro" id="IPR018247">
    <property type="entry name" value="EF_Hand_1_Ca_BS"/>
</dbReference>
<dbReference type="InterPro" id="IPR015940">
    <property type="entry name" value="UBA"/>
</dbReference>
<evidence type="ECO:0000256" key="1">
    <source>
        <dbReference type="ARBA" id="ARBA00022837"/>
    </source>
</evidence>
<dbReference type="InterPro" id="IPR002048">
    <property type="entry name" value="EF_hand_dom"/>
</dbReference>
<dbReference type="GO" id="GO:0005737">
    <property type="term" value="C:cytoplasm"/>
    <property type="evidence" value="ECO:0007669"/>
    <property type="project" value="TreeGrafter"/>
</dbReference>
<accession>A0A9N9AHP9</accession>
<evidence type="ECO:0000256" key="3">
    <source>
        <dbReference type="SAM" id="MobiDB-lite"/>
    </source>
</evidence>
<keyword evidence="2" id="KW-0175">Coiled coil</keyword>
<dbReference type="PROSITE" id="PS50222">
    <property type="entry name" value="EF_HAND_2"/>
    <property type="match status" value="1"/>
</dbReference>
<feature type="region of interest" description="Disordered" evidence="3">
    <location>
        <begin position="620"/>
        <end position="640"/>
    </location>
</feature>
<dbReference type="SMART" id="SM00054">
    <property type="entry name" value="EFh"/>
    <property type="match status" value="3"/>
</dbReference>
<dbReference type="SMART" id="SM00027">
    <property type="entry name" value="EH"/>
    <property type="match status" value="3"/>
</dbReference>
<evidence type="ECO:0000256" key="2">
    <source>
        <dbReference type="SAM" id="Coils"/>
    </source>
</evidence>
<keyword evidence="1" id="KW-0106">Calcium</keyword>
<protein>
    <submittedName>
        <fullName evidence="7">11385_t:CDS:1</fullName>
    </submittedName>
</protein>
<dbReference type="Pfam" id="PF12763">
    <property type="entry name" value="EH"/>
    <property type="match status" value="3"/>
</dbReference>
<dbReference type="InterPro" id="IPR000261">
    <property type="entry name" value="EH_dom"/>
</dbReference>